<dbReference type="GO" id="GO:0006120">
    <property type="term" value="P:mitochondrial electron transport, NADH to ubiquinone"/>
    <property type="evidence" value="ECO:0007669"/>
    <property type="project" value="TreeGrafter"/>
</dbReference>
<evidence type="ECO:0000256" key="9">
    <source>
        <dbReference type="ARBA" id="ARBA00022967"/>
    </source>
</evidence>
<evidence type="ECO:0000256" key="1">
    <source>
        <dbReference type="ARBA" id="ARBA00004448"/>
    </source>
</evidence>
<dbReference type="GeneID" id="54124843"/>
<evidence type="ECO:0000256" key="6">
    <source>
        <dbReference type="ARBA" id="ARBA00022660"/>
    </source>
</evidence>
<dbReference type="EC" id="7.1.1.2" evidence="3"/>
<feature type="transmembrane region" description="Helical" evidence="18">
    <location>
        <begin position="138"/>
        <end position="155"/>
    </location>
</feature>
<feature type="transmembrane region" description="Helical" evidence="18">
    <location>
        <begin position="186"/>
        <end position="207"/>
    </location>
</feature>
<dbReference type="InterPro" id="IPR050175">
    <property type="entry name" value="Complex_I_Subunit_2"/>
</dbReference>
<feature type="transmembrane region" description="Helical" evidence="18">
    <location>
        <begin position="113"/>
        <end position="132"/>
    </location>
</feature>
<keyword evidence="15 18" id="KW-0472">Membrane</keyword>
<dbReference type="GO" id="GO:0005743">
    <property type="term" value="C:mitochondrial inner membrane"/>
    <property type="evidence" value="ECO:0007669"/>
    <property type="project" value="UniProtKB-SubCell"/>
</dbReference>
<sequence>MLTPLLGYLALLGVCILGSLSVNSMLGQWVCLEVNMLCIIPVLVYSMTEDSILTGVKYFISQSAASLMFVLGLFLSMKMSVAMIFMTLSIFFKLGLPPMQSWLTSMLPSMSWMSMWLIFTVQKIIPLTILSFLKLNPFVFGLTLFGGLFFILGSLSQVSSLFMLMFLSSVANGMWALSVVGVSGNWGMFMGAYSLLLLSVMMSFSALKISSVGSFANVGLSAGLMLSLQFLNLGGLPPLLGFLIKLMMMKQLVSVSFLVLSALILSSLGVLFVYVSVTHQSYCFNSALKISNGGQWVSMLSYFTLAVSGLGIWFLI</sequence>
<feature type="transmembrane region" description="Helical" evidence="18">
    <location>
        <begin position="29"/>
        <end position="47"/>
    </location>
</feature>
<dbReference type="PANTHER" id="PTHR46552">
    <property type="entry name" value="NADH-UBIQUINONE OXIDOREDUCTASE CHAIN 2"/>
    <property type="match status" value="1"/>
</dbReference>
<evidence type="ECO:0000256" key="18">
    <source>
        <dbReference type="SAM" id="Phobius"/>
    </source>
</evidence>
<comment type="similarity">
    <text evidence="2">Belongs to the complex I subunit 2 family.</text>
</comment>
<keyword evidence="5" id="KW-0813">Transport</keyword>
<evidence type="ECO:0000256" key="13">
    <source>
        <dbReference type="ARBA" id="ARBA00023075"/>
    </source>
</evidence>
<comment type="catalytic activity">
    <reaction evidence="17">
        <text>a ubiquinone + NADH + 5 H(+)(in) = a ubiquinol + NAD(+) + 4 H(+)(out)</text>
        <dbReference type="Rhea" id="RHEA:29091"/>
        <dbReference type="Rhea" id="RHEA-COMP:9565"/>
        <dbReference type="Rhea" id="RHEA-COMP:9566"/>
        <dbReference type="ChEBI" id="CHEBI:15378"/>
        <dbReference type="ChEBI" id="CHEBI:16389"/>
        <dbReference type="ChEBI" id="CHEBI:17976"/>
        <dbReference type="ChEBI" id="CHEBI:57540"/>
        <dbReference type="ChEBI" id="CHEBI:57945"/>
        <dbReference type="EC" id="7.1.1.2"/>
    </reaction>
</comment>
<keyword evidence="8" id="KW-0999">Mitochondrion inner membrane</keyword>
<evidence type="ECO:0000256" key="2">
    <source>
        <dbReference type="ARBA" id="ARBA00007012"/>
    </source>
</evidence>
<evidence type="ECO:0000256" key="3">
    <source>
        <dbReference type="ARBA" id="ARBA00012944"/>
    </source>
</evidence>
<keyword evidence="12" id="KW-0520">NAD</keyword>
<keyword evidence="6" id="KW-0679">Respiratory chain</keyword>
<organism evidence="19">
    <name type="scientific">Eurytemora affinis</name>
    <name type="common">Copepod</name>
    <name type="synonym">Temora affinis</name>
    <dbReference type="NCBI Taxonomy" id="88015"/>
    <lineage>
        <taxon>Eukaryota</taxon>
        <taxon>Metazoa</taxon>
        <taxon>Ecdysozoa</taxon>
        <taxon>Arthropoda</taxon>
        <taxon>Crustacea</taxon>
        <taxon>Multicrustacea</taxon>
        <taxon>Hexanauplia</taxon>
        <taxon>Copepoda</taxon>
        <taxon>Calanoida</taxon>
        <taxon>Temoridae</taxon>
        <taxon>Eurytemora</taxon>
    </lineage>
</organism>
<evidence type="ECO:0000256" key="15">
    <source>
        <dbReference type="ARBA" id="ARBA00023136"/>
    </source>
</evidence>
<evidence type="ECO:0000256" key="17">
    <source>
        <dbReference type="ARBA" id="ARBA00049551"/>
    </source>
</evidence>
<evidence type="ECO:0000256" key="5">
    <source>
        <dbReference type="ARBA" id="ARBA00022448"/>
    </source>
</evidence>
<reference evidence="19" key="1">
    <citation type="journal article" date="2019" name="Mitochondrial DNA Part B Resour">
        <title>Complete mitochondrial genome of the calanoid copepod Eurytemora affinis (Calanoida, Temoridae).</title>
        <authorList>
            <person name="Choi B.-S."/>
            <person name="Han J."/>
            <person name="Hwang D.-S."/>
            <person name="Souissi S."/>
            <person name="Hagiwara A."/>
            <person name="Lee J.-S."/>
        </authorList>
    </citation>
    <scope>NUCLEOTIDE SEQUENCE</scope>
</reference>
<evidence type="ECO:0000256" key="10">
    <source>
        <dbReference type="ARBA" id="ARBA00022982"/>
    </source>
</evidence>
<dbReference type="RefSeq" id="YP_009743041.1">
    <property type="nucleotide sequence ID" value="NC_046694.1"/>
</dbReference>
<evidence type="ECO:0000256" key="12">
    <source>
        <dbReference type="ARBA" id="ARBA00023027"/>
    </source>
</evidence>
<evidence type="ECO:0000256" key="11">
    <source>
        <dbReference type="ARBA" id="ARBA00022989"/>
    </source>
</evidence>
<protein>
    <recommendedName>
        <fullName evidence="4">NADH-ubiquinone oxidoreductase chain 2</fullName>
        <ecNumber evidence="3">7.1.1.2</ecNumber>
    </recommendedName>
    <alternativeName>
        <fullName evidence="16">NADH dehydrogenase subunit 2</fullName>
    </alternativeName>
</protein>
<evidence type="ECO:0000256" key="4">
    <source>
        <dbReference type="ARBA" id="ARBA00021008"/>
    </source>
</evidence>
<dbReference type="PANTHER" id="PTHR46552:SF1">
    <property type="entry name" value="NADH-UBIQUINONE OXIDOREDUCTASE CHAIN 2"/>
    <property type="match status" value="1"/>
</dbReference>
<dbReference type="AlphaFoldDB" id="A0A6G7NYN7"/>
<name>A0A6G7NYN7_EURAF</name>
<feature type="transmembrane region" description="Helical" evidence="18">
    <location>
        <begin position="296"/>
        <end position="315"/>
    </location>
</feature>
<feature type="transmembrane region" description="Helical" evidence="18">
    <location>
        <begin position="67"/>
        <end position="92"/>
    </location>
</feature>
<geneLocation type="mitochondrion" evidence="19"/>
<keyword evidence="9" id="KW-1278">Translocase</keyword>
<feature type="transmembrane region" description="Helical" evidence="18">
    <location>
        <begin position="6"/>
        <end position="22"/>
    </location>
</feature>
<evidence type="ECO:0000256" key="14">
    <source>
        <dbReference type="ARBA" id="ARBA00023128"/>
    </source>
</evidence>
<accession>A0A6G7NYN7</accession>
<keyword evidence="11 18" id="KW-1133">Transmembrane helix</keyword>
<gene>
    <name evidence="19" type="primary">ND2</name>
</gene>
<feature type="transmembrane region" description="Helical" evidence="18">
    <location>
        <begin position="252"/>
        <end position="275"/>
    </location>
</feature>
<keyword evidence="13" id="KW-0830">Ubiquinone</keyword>
<evidence type="ECO:0000256" key="16">
    <source>
        <dbReference type="ARBA" id="ARBA00031028"/>
    </source>
</evidence>
<comment type="subcellular location">
    <subcellularLocation>
        <location evidence="1">Mitochondrion inner membrane</location>
        <topology evidence="1">Multi-pass membrane protein</topology>
    </subcellularLocation>
</comment>
<evidence type="ECO:0000256" key="7">
    <source>
        <dbReference type="ARBA" id="ARBA00022692"/>
    </source>
</evidence>
<dbReference type="EMBL" id="MN043905">
    <property type="protein sequence ID" value="QIJ60005.1"/>
    <property type="molecule type" value="Genomic_DNA"/>
</dbReference>
<proteinExistence type="inferred from homology"/>
<evidence type="ECO:0000313" key="19">
    <source>
        <dbReference type="EMBL" id="QIJ60005.1"/>
    </source>
</evidence>
<keyword evidence="14 19" id="KW-0496">Mitochondrion</keyword>
<keyword evidence="7 18" id="KW-0812">Transmembrane</keyword>
<dbReference type="GO" id="GO:0008137">
    <property type="term" value="F:NADH dehydrogenase (ubiquinone) activity"/>
    <property type="evidence" value="ECO:0007669"/>
    <property type="project" value="UniProtKB-EC"/>
</dbReference>
<dbReference type="CTD" id="4536"/>
<feature type="transmembrane region" description="Helical" evidence="18">
    <location>
        <begin position="162"/>
        <end position="180"/>
    </location>
</feature>
<evidence type="ECO:0000256" key="8">
    <source>
        <dbReference type="ARBA" id="ARBA00022792"/>
    </source>
</evidence>
<keyword evidence="10" id="KW-0249">Electron transport</keyword>
<dbReference type="KEGG" id="eaf:54124843"/>